<organism evidence="2 3">
    <name type="scientific">Nitzschia inconspicua</name>
    <dbReference type="NCBI Taxonomy" id="303405"/>
    <lineage>
        <taxon>Eukaryota</taxon>
        <taxon>Sar</taxon>
        <taxon>Stramenopiles</taxon>
        <taxon>Ochrophyta</taxon>
        <taxon>Bacillariophyta</taxon>
        <taxon>Bacillariophyceae</taxon>
        <taxon>Bacillariophycidae</taxon>
        <taxon>Bacillariales</taxon>
        <taxon>Bacillariaceae</taxon>
        <taxon>Nitzschia</taxon>
    </lineage>
</organism>
<accession>A0A9K3KFE7</accession>
<dbReference type="EMBL" id="JAGRRH010000024">
    <property type="protein sequence ID" value="KAG7342739.1"/>
    <property type="molecule type" value="Genomic_DNA"/>
</dbReference>
<evidence type="ECO:0000256" key="1">
    <source>
        <dbReference type="SAM" id="Phobius"/>
    </source>
</evidence>
<gene>
    <name evidence="2" type="ORF">IV203_020683</name>
</gene>
<keyword evidence="3" id="KW-1185">Reference proteome</keyword>
<evidence type="ECO:0000313" key="3">
    <source>
        <dbReference type="Proteomes" id="UP000693970"/>
    </source>
</evidence>
<reference evidence="2" key="2">
    <citation type="submission" date="2021-04" db="EMBL/GenBank/DDBJ databases">
        <authorList>
            <person name="Podell S."/>
        </authorList>
    </citation>
    <scope>NUCLEOTIDE SEQUENCE</scope>
    <source>
        <strain evidence="2">Hildebrandi</strain>
    </source>
</reference>
<dbReference type="AlphaFoldDB" id="A0A9K3KFE7"/>
<dbReference type="Proteomes" id="UP000693970">
    <property type="component" value="Unassembled WGS sequence"/>
</dbReference>
<proteinExistence type="predicted"/>
<keyword evidence="1" id="KW-1133">Transmembrane helix</keyword>
<comment type="caution">
    <text evidence="2">The sequence shown here is derived from an EMBL/GenBank/DDBJ whole genome shotgun (WGS) entry which is preliminary data.</text>
</comment>
<protein>
    <submittedName>
        <fullName evidence="2">Uncharacterized protein</fullName>
    </submittedName>
</protein>
<sequence>MLCLGVNCEPKIDRTSPLWICCQDRGCTANKRLDVLKEEEDGDLKTQQQQPQSHISKLLLRFAISAVLDWTPHLASMGWCIFLASVCFCIGFAKMNGNIT</sequence>
<name>A0A9K3KFE7_9STRA</name>
<reference evidence="2" key="1">
    <citation type="journal article" date="2021" name="Sci. Rep.">
        <title>Diploid genomic architecture of Nitzschia inconspicua, an elite biomass production diatom.</title>
        <authorList>
            <person name="Oliver A."/>
            <person name="Podell S."/>
            <person name="Pinowska A."/>
            <person name="Traller J.C."/>
            <person name="Smith S.R."/>
            <person name="McClure R."/>
            <person name="Beliaev A."/>
            <person name="Bohutskyi P."/>
            <person name="Hill E.A."/>
            <person name="Rabines A."/>
            <person name="Zheng H."/>
            <person name="Allen L.Z."/>
            <person name="Kuo A."/>
            <person name="Grigoriev I.V."/>
            <person name="Allen A.E."/>
            <person name="Hazlebeck D."/>
            <person name="Allen E.E."/>
        </authorList>
    </citation>
    <scope>NUCLEOTIDE SEQUENCE</scope>
    <source>
        <strain evidence="2">Hildebrandi</strain>
    </source>
</reference>
<keyword evidence="1" id="KW-0472">Membrane</keyword>
<evidence type="ECO:0000313" key="2">
    <source>
        <dbReference type="EMBL" id="KAG7342739.1"/>
    </source>
</evidence>
<feature type="transmembrane region" description="Helical" evidence="1">
    <location>
        <begin position="74"/>
        <end position="93"/>
    </location>
</feature>
<keyword evidence="1" id="KW-0812">Transmembrane</keyword>